<name>A0A4D7JU06_9BACT</name>
<proteinExistence type="predicted"/>
<dbReference type="KEGG" id="fpf:DCC35_15815"/>
<feature type="signal peptide" evidence="1">
    <location>
        <begin position="1"/>
        <end position="19"/>
    </location>
</feature>
<organism evidence="2 3">
    <name type="scientific">Mangrovivirga cuniculi</name>
    <dbReference type="NCBI Taxonomy" id="2715131"/>
    <lineage>
        <taxon>Bacteria</taxon>
        <taxon>Pseudomonadati</taxon>
        <taxon>Bacteroidota</taxon>
        <taxon>Cytophagia</taxon>
        <taxon>Cytophagales</taxon>
        <taxon>Mangrovivirgaceae</taxon>
        <taxon>Mangrovivirga</taxon>
    </lineage>
</organism>
<dbReference type="RefSeq" id="WP_137091700.1">
    <property type="nucleotide sequence ID" value="NZ_CP028923.1"/>
</dbReference>
<dbReference type="OrthoDB" id="980982at2"/>
<evidence type="ECO:0000256" key="1">
    <source>
        <dbReference type="SAM" id="SignalP"/>
    </source>
</evidence>
<gene>
    <name evidence="2" type="ORF">DCC35_15815</name>
</gene>
<evidence type="ECO:0000313" key="3">
    <source>
        <dbReference type="Proteomes" id="UP000298616"/>
    </source>
</evidence>
<keyword evidence="3" id="KW-1185">Reference proteome</keyword>
<evidence type="ECO:0000313" key="2">
    <source>
        <dbReference type="EMBL" id="QCK16102.1"/>
    </source>
</evidence>
<keyword evidence="1" id="KW-0732">Signal</keyword>
<protein>
    <submittedName>
        <fullName evidence="2">Uncharacterized protein</fullName>
    </submittedName>
</protein>
<accession>A0A4D7JU06</accession>
<dbReference type="AlphaFoldDB" id="A0A4D7JU06"/>
<dbReference type="EMBL" id="CP028923">
    <property type="protein sequence ID" value="QCK16102.1"/>
    <property type="molecule type" value="Genomic_DNA"/>
</dbReference>
<feature type="chain" id="PRO_5020958957" evidence="1">
    <location>
        <begin position="20"/>
        <end position="229"/>
    </location>
</feature>
<sequence>MKYNAFLAIIFILCTAAFCDGPPSLSPQPTISYNDITYYDTGFTKNLSLVLNFEDGDGDLGLSPVDVGVPYQPFDLVFDNGEPVMYGDRAGDPDFNCVDYEIVPDGNEVDTFLVDRNKYHNNIFIDFFVKRNGVWEEYDLRTTDPFLCADTYDGRFPILNLEENEKALKGELRYNMYSAAIFSVFRNDTVKVQAQIVDRELHESNIVETPEFTFQQITVTEVPEEPEGE</sequence>
<reference evidence="2 3" key="1">
    <citation type="submission" date="2018-04" db="EMBL/GenBank/DDBJ databases">
        <title>Complete genome uncultured novel isolate.</title>
        <authorList>
            <person name="Merlino G."/>
        </authorList>
    </citation>
    <scope>NUCLEOTIDE SEQUENCE [LARGE SCALE GENOMIC DNA]</scope>
    <source>
        <strain evidence="3">R1DC9</strain>
    </source>
</reference>
<dbReference type="Proteomes" id="UP000298616">
    <property type="component" value="Chromosome"/>
</dbReference>